<dbReference type="InterPro" id="IPR010255">
    <property type="entry name" value="Haem_peroxidase_sf"/>
</dbReference>
<evidence type="ECO:0000256" key="2">
    <source>
        <dbReference type="RuleBase" id="RU004241"/>
    </source>
</evidence>
<dbReference type="EMBL" id="BLLF01001856">
    <property type="protein sequence ID" value="GFH21569.1"/>
    <property type="molecule type" value="Genomic_DNA"/>
</dbReference>
<protein>
    <submittedName>
        <fullName evidence="4">L-ascorbate peroxidase</fullName>
    </submittedName>
</protein>
<evidence type="ECO:0000259" key="3">
    <source>
        <dbReference type="Pfam" id="PF00141"/>
    </source>
</evidence>
<proteinExistence type="inferred from homology"/>
<reference evidence="4 5" key="1">
    <citation type="submission" date="2020-02" db="EMBL/GenBank/DDBJ databases">
        <title>Draft genome sequence of Haematococcus lacustris strain NIES-144.</title>
        <authorList>
            <person name="Morimoto D."/>
            <person name="Nakagawa S."/>
            <person name="Yoshida T."/>
            <person name="Sawayama S."/>
        </authorList>
    </citation>
    <scope>NUCLEOTIDE SEQUENCE [LARGE SCALE GENOMIC DNA]</scope>
    <source>
        <strain evidence="4 5">NIES-144</strain>
    </source>
</reference>
<feature type="non-terminal residue" evidence="4">
    <location>
        <position position="1"/>
    </location>
</feature>
<dbReference type="GO" id="GO:0020037">
    <property type="term" value="F:heme binding"/>
    <property type="evidence" value="ECO:0007669"/>
    <property type="project" value="InterPro"/>
</dbReference>
<feature type="domain" description="Plant heme peroxidase family profile" evidence="3">
    <location>
        <begin position="2"/>
        <end position="41"/>
    </location>
</feature>
<name>A0A699ZPK4_HAELA</name>
<dbReference type="InterPro" id="IPR044831">
    <property type="entry name" value="Ccp1-like"/>
</dbReference>
<organism evidence="4 5">
    <name type="scientific">Haematococcus lacustris</name>
    <name type="common">Green alga</name>
    <name type="synonym">Haematococcus pluvialis</name>
    <dbReference type="NCBI Taxonomy" id="44745"/>
    <lineage>
        <taxon>Eukaryota</taxon>
        <taxon>Viridiplantae</taxon>
        <taxon>Chlorophyta</taxon>
        <taxon>core chlorophytes</taxon>
        <taxon>Chlorophyceae</taxon>
        <taxon>CS clade</taxon>
        <taxon>Chlamydomonadales</taxon>
        <taxon>Haematococcaceae</taxon>
        <taxon>Haematococcus</taxon>
    </lineage>
</organism>
<evidence type="ECO:0000256" key="1">
    <source>
        <dbReference type="ARBA" id="ARBA00023002"/>
    </source>
</evidence>
<dbReference type="GO" id="GO:0000302">
    <property type="term" value="P:response to reactive oxygen species"/>
    <property type="evidence" value="ECO:0007669"/>
    <property type="project" value="TreeGrafter"/>
</dbReference>
<dbReference type="GO" id="GO:0042744">
    <property type="term" value="P:hydrogen peroxide catabolic process"/>
    <property type="evidence" value="ECO:0007669"/>
    <property type="project" value="TreeGrafter"/>
</dbReference>
<keyword evidence="4" id="KW-0575">Peroxidase</keyword>
<keyword evidence="1" id="KW-0560">Oxidoreductase</keyword>
<dbReference type="GO" id="GO:0034599">
    <property type="term" value="P:cellular response to oxidative stress"/>
    <property type="evidence" value="ECO:0007669"/>
    <property type="project" value="InterPro"/>
</dbReference>
<dbReference type="Gene3D" id="1.10.420.10">
    <property type="entry name" value="Peroxidase, domain 2"/>
    <property type="match status" value="1"/>
</dbReference>
<sequence length="131" mass="15179">VARDLLDPVKERFPWISYADLWTLAGCVAVEEMGGPWTNAPTTFSNLYFQELLNRHWRKKSWSGPLQYEDKESGKLMMLPTDMALIQDRAFKKWTQLYAQDEQRFFDDFAVAFQKLLELGVNFPVDGPLAA</sequence>
<dbReference type="SUPFAM" id="SSF48113">
    <property type="entry name" value="Heme-dependent peroxidases"/>
    <property type="match status" value="1"/>
</dbReference>
<keyword evidence="5" id="KW-1185">Reference proteome</keyword>
<evidence type="ECO:0000313" key="5">
    <source>
        <dbReference type="Proteomes" id="UP000485058"/>
    </source>
</evidence>
<dbReference type="AlphaFoldDB" id="A0A699ZPK4"/>
<comment type="caution">
    <text evidence="4">The sequence shown here is derived from an EMBL/GenBank/DDBJ whole genome shotgun (WGS) entry which is preliminary data.</text>
</comment>
<dbReference type="GO" id="GO:0004601">
    <property type="term" value="F:peroxidase activity"/>
    <property type="evidence" value="ECO:0007669"/>
    <property type="project" value="UniProtKB-KW"/>
</dbReference>
<dbReference type="PANTHER" id="PTHR31356">
    <property type="entry name" value="THYLAKOID LUMENAL 29 KDA PROTEIN, CHLOROPLASTIC-RELATED"/>
    <property type="match status" value="1"/>
</dbReference>
<evidence type="ECO:0000313" key="4">
    <source>
        <dbReference type="EMBL" id="GFH21569.1"/>
    </source>
</evidence>
<dbReference type="PANTHER" id="PTHR31356:SF58">
    <property type="entry name" value="CYTOCHROME C PEROXIDASE, MITOCHONDRIAL"/>
    <property type="match status" value="1"/>
</dbReference>
<accession>A0A699ZPK4</accession>
<comment type="similarity">
    <text evidence="2">Belongs to the peroxidase family.</text>
</comment>
<gene>
    <name evidence="4" type="ORF">HaLaN_18902</name>
</gene>
<dbReference type="Pfam" id="PF00141">
    <property type="entry name" value="peroxidase"/>
    <property type="match status" value="1"/>
</dbReference>
<dbReference type="Proteomes" id="UP000485058">
    <property type="component" value="Unassembled WGS sequence"/>
</dbReference>
<dbReference type="InterPro" id="IPR002016">
    <property type="entry name" value="Haem_peroxidase"/>
</dbReference>